<evidence type="ECO:0000313" key="3">
    <source>
        <dbReference type="EMBL" id="CAK0830696.1"/>
    </source>
</evidence>
<evidence type="ECO:0000256" key="1">
    <source>
        <dbReference type="SAM" id="MobiDB-lite"/>
    </source>
</evidence>
<evidence type="ECO:0000259" key="2">
    <source>
        <dbReference type="Pfam" id="PF00135"/>
    </source>
</evidence>
<accession>A0ABN9SFD0</accession>
<evidence type="ECO:0000313" key="4">
    <source>
        <dbReference type="Proteomes" id="UP001189429"/>
    </source>
</evidence>
<dbReference type="EMBL" id="CAUYUJ010011001">
    <property type="protein sequence ID" value="CAK0830696.1"/>
    <property type="molecule type" value="Genomic_DNA"/>
</dbReference>
<dbReference type="InterPro" id="IPR019819">
    <property type="entry name" value="Carboxylesterase_B_CS"/>
</dbReference>
<dbReference type="SUPFAM" id="SSF53474">
    <property type="entry name" value="alpha/beta-Hydrolases"/>
    <property type="match status" value="1"/>
</dbReference>
<organism evidence="3 4">
    <name type="scientific">Prorocentrum cordatum</name>
    <dbReference type="NCBI Taxonomy" id="2364126"/>
    <lineage>
        <taxon>Eukaryota</taxon>
        <taxon>Sar</taxon>
        <taxon>Alveolata</taxon>
        <taxon>Dinophyceae</taxon>
        <taxon>Prorocentrales</taxon>
        <taxon>Prorocentraceae</taxon>
        <taxon>Prorocentrum</taxon>
    </lineage>
</organism>
<feature type="region of interest" description="Disordered" evidence="1">
    <location>
        <begin position="718"/>
        <end position="804"/>
    </location>
</feature>
<dbReference type="InterPro" id="IPR050309">
    <property type="entry name" value="Type-B_Carboxylest/Lipase"/>
</dbReference>
<dbReference type="PROSITE" id="PS00941">
    <property type="entry name" value="CARBOXYLESTERASE_B_2"/>
    <property type="match status" value="1"/>
</dbReference>
<protein>
    <recommendedName>
        <fullName evidence="2">Carboxylesterase type B domain-containing protein</fullName>
    </recommendedName>
</protein>
<dbReference type="InterPro" id="IPR029058">
    <property type="entry name" value="AB_hydrolase_fold"/>
</dbReference>
<name>A0ABN9SFD0_9DINO</name>
<comment type="caution">
    <text evidence="3">The sequence shown here is derived from an EMBL/GenBank/DDBJ whole genome shotgun (WGS) entry which is preliminary data.</text>
</comment>
<feature type="domain" description="Carboxylesterase type B" evidence="2">
    <location>
        <begin position="136"/>
        <end position="621"/>
    </location>
</feature>
<reference evidence="3" key="1">
    <citation type="submission" date="2023-10" db="EMBL/GenBank/DDBJ databases">
        <authorList>
            <person name="Chen Y."/>
            <person name="Shah S."/>
            <person name="Dougan E. K."/>
            <person name="Thang M."/>
            <person name="Chan C."/>
        </authorList>
    </citation>
    <scope>NUCLEOTIDE SEQUENCE [LARGE SCALE GENOMIC DNA]</scope>
</reference>
<keyword evidence="4" id="KW-1185">Reference proteome</keyword>
<dbReference type="Gene3D" id="3.40.50.1820">
    <property type="entry name" value="alpha/beta hydrolase"/>
    <property type="match status" value="1"/>
</dbReference>
<dbReference type="InterPro" id="IPR002018">
    <property type="entry name" value="CarbesteraseB"/>
</dbReference>
<proteinExistence type="predicted"/>
<sequence length="804" mass="84068">MRRPFSIKIVGLASPLRVPRNHQKTGPDDESVPGEGIQEVVGSLKSTRNITFAGVFSTGASRPRKAKGVAYQIGRLARLTPCELGRGVAPAGEPSATKGFYSPCSEFAEEVVVGLPGLGEMQGSIERPPHDSRASGATPPVARFLRVPFAKAPVGDLRWRSPQAHGPWKGTLNCTAFGPACPGAGGAAAVSSEDCLFLNVFAPLDSVLAAASRGPRPPRLPVLVWMHGGGFASGSPSLGPPARGEELVSASGGSVVLVTVAYRLGVLGFLGGHKSIAGRSTEGAMGNFGIEDQRMALEWVRDFVRFFGGDRQRVTIAGEGSGGASVLQHLVRGDSWSLYSGAVIQGGALYSTVTPSQAKANFLALLRSTGCGGIDCLLRLDEAALLERGDAVSQAESNWWPVAMRAPMELVAKGEYNRMPPVLLGASEDEWASLVLGDRSVYPRAMNAAEQDHALATLLGDAGLELALQDRADDARWNSSGTGSGCSHEWWKSLRTLSDWLVGVCPHRHAAAALSEGGTPSVYFYQFTQPPPGSGDGLVPHGSELPYLFGLGSGEVLREEAEAQLAWRVREYWLNFVRTGDPNEAGLPHWPPFSSSEGAARLAAGPGGVRAVASSGACDFWEAWRAEQSGLGGGHSIAGGLADRQLLLLETGPLRGWSGGSLRAEPTLAPAALRARLGVGSAQQPGTSADHWLPVAALLSLVVVGTALLASACRAWPTGDEAQAPRSRSRSSSPGRSLELGASRAGKSPDRNDDREASAPGVRYQLLPPGSPGLVPGPERGRPTSAPGTRYQLLQGAAPVANRG</sequence>
<dbReference type="PANTHER" id="PTHR11559">
    <property type="entry name" value="CARBOXYLESTERASE"/>
    <property type="match status" value="1"/>
</dbReference>
<dbReference type="Proteomes" id="UP001189429">
    <property type="component" value="Unassembled WGS sequence"/>
</dbReference>
<feature type="compositionally biased region" description="Low complexity" evidence="1">
    <location>
        <begin position="766"/>
        <end position="778"/>
    </location>
</feature>
<gene>
    <name evidence="3" type="ORF">PCOR1329_LOCUS29263</name>
</gene>
<feature type="compositionally biased region" description="Basic and acidic residues" evidence="1">
    <location>
        <begin position="747"/>
        <end position="757"/>
    </location>
</feature>
<dbReference type="Pfam" id="PF00135">
    <property type="entry name" value="COesterase"/>
    <property type="match status" value="1"/>
</dbReference>